<protein>
    <submittedName>
        <fullName evidence="3">Uncharacterized protein</fullName>
    </submittedName>
</protein>
<feature type="region of interest" description="Disordered" evidence="1">
    <location>
        <begin position="96"/>
        <end position="117"/>
    </location>
</feature>
<reference evidence="5 6" key="1">
    <citation type="journal article" date="2020" name="bioRxiv">
        <title>Sequence and annotation of 42 cannabis genomes reveals extensive copy number variation in cannabinoid synthesis and pathogen resistance genes.</title>
        <authorList>
            <person name="Mckernan K.J."/>
            <person name="Helbert Y."/>
            <person name="Kane L.T."/>
            <person name="Ebling H."/>
            <person name="Zhang L."/>
            <person name="Liu B."/>
            <person name="Eaton Z."/>
            <person name="Mclaughlin S."/>
            <person name="Kingan S."/>
            <person name="Baybayan P."/>
            <person name="Concepcion G."/>
            <person name="Jordan M."/>
            <person name="Riva A."/>
            <person name="Barbazuk W."/>
            <person name="Harkins T."/>
        </authorList>
    </citation>
    <scope>NUCLEOTIDE SEQUENCE [LARGE SCALE GENOMIC DNA]</scope>
    <source>
        <strain evidence="5 6">cv. Jamaican Lion 4</strain>
        <strain evidence="4">Father</strain>
        <strain evidence="3">Mother</strain>
        <tissue evidence="3">Leaf</tissue>
    </source>
</reference>
<sequence>MFDFGDDLTIQSYRIPWLIWVQLLVMLLLLLLIYCFFALDSTDNIAAISASSSSSQLVSDDTQMNKPFPKHHTVTTVISNRLQNTQVRERHSIKGEITPGTSGRVLRGEDNRDAEEPSTGINIYLHPCHYFRLARTAFLKCLGLDMDSTPENSSSAPKRKRKDQ</sequence>
<proteinExistence type="predicted"/>
<dbReference type="Proteomes" id="UP000525078">
    <property type="component" value="Unassembled WGS sequence"/>
</dbReference>
<feature type="transmembrane region" description="Helical" evidence="2">
    <location>
        <begin position="17"/>
        <end position="39"/>
    </location>
</feature>
<keyword evidence="6" id="KW-1185">Reference proteome</keyword>
<dbReference type="PANTHER" id="PTHR35771:SF3">
    <property type="entry name" value="TRANSMEMBRANE PROTEIN"/>
    <property type="match status" value="1"/>
</dbReference>
<evidence type="ECO:0000313" key="3">
    <source>
        <dbReference type="EMBL" id="KAF4355130.1"/>
    </source>
</evidence>
<organism evidence="3 5">
    <name type="scientific">Cannabis sativa</name>
    <name type="common">Hemp</name>
    <name type="synonym">Marijuana</name>
    <dbReference type="NCBI Taxonomy" id="3483"/>
    <lineage>
        <taxon>Eukaryota</taxon>
        <taxon>Viridiplantae</taxon>
        <taxon>Streptophyta</taxon>
        <taxon>Embryophyta</taxon>
        <taxon>Tracheophyta</taxon>
        <taxon>Spermatophyta</taxon>
        <taxon>Magnoliopsida</taxon>
        <taxon>eudicotyledons</taxon>
        <taxon>Gunneridae</taxon>
        <taxon>Pentapetalae</taxon>
        <taxon>rosids</taxon>
        <taxon>fabids</taxon>
        <taxon>Rosales</taxon>
        <taxon>Cannabaceae</taxon>
        <taxon>Cannabis</taxon>
    </lineage>
</organism>
<accession>A0A7J6EBE5</accession>
<keyword evidence="2" id="KW-0472">Membrane</keyword>
<feature type="compositionally biased region" description="Basic and acidic residues" evidence="1">
    <location>
        <begin position="106"/>
        <end position="115"/>
    </location>
</feature>
<evidence type="ECO:0000256" key="2">
    <source>
        <dbReference type="SAM" id="Phobius"/>
    </source>
</evidence>
<comment type="caution">
    <text evidence="3">The sequence shown here is derived from an EMBL/GenBank/DDBJ whole genome shotgun (WGS) entry which is preliminary data.</text>
</comment>
<dbReference type="AlphaFoldDB" id="A0A7J6EBE5"/>
<evidence type="ECO:0000313" key="6">
    <source>
        <dbReference type="Proteomes" id="UP000583929"/>
    </source>
</evidence>
<dbReference type="Proteomes" id="UP000583929">
    <property type="component" value="Unassembled WGS sequence"/>
</dbReference>
<dbReference type="PANTHER" id="PTHR35771">
    <property type="entry name" value="TRANSMEMBRANE PROTEIN-RELATED"/>
    <property type="match status" value="1"/>
</dbReference>
<dbReference type="EMBL" id="JAATIQ010000017">
    <property type="protein sequence ID" value="KAF4400572.1"/>
    <property type="molecule type" value="Genomic_DNA"/>
</dbReference>
<name>A0A7J6EBE5_CANSA</name>
<evidence type="ECO:0000256" key="1">
    <source>
        <dbReference type="SAM" id="MobiDB-lite"/>
    </source>
</evidence>
<evidence type="ECO:0000313" key="5">
    <source>
        <dbReference type="Proteomes" id="UP000525078"/>
    </source>
</evidence>
<dbReference type="EMBL" id="JAATIP010000269">
    <property type="protein sequence ID" value="KAF4355130.1"/>
    <property type="molecule type" value="Genomic_DNA"/>
</dbReference>
<gene>
    <name evidence="3" type="ORF">F8388_026055</name>
    <name evidence="4" type="ORF">G4B88_023365</name>
</gene>
<evidence type="ECO:0000313" key="4">
    <source>
        <dbReference type="EMBL" id="KAF4400572.1"/>
    </source>
</evidence>
<keyword evidence="2" id="KW-0812">Transmembrane</keyword>
<keyword evidence="2" id="KW-1133">Transmembrane helix</keyword>